<dbReference type="Gene3D" id="2.70.98.40">
    <property type="entry name" value="Glycoside hydrolase, family 65, N-terminal domain"/>
    <property type="match status" value="1"/>
</dbReference>
<dbReference type="EMBL" id="CP001099">
    <property type="protein sequence ID" value="ACF11278.1"/>
    <property type="molecule type" value="Genomic_DNA"/>
</dbReference>
<name>B3QMX5_CHLP8</name>
<dbReference type="GO" id="GO:0033831">
    <property type="term" value="F:kojibiose phosphorylase activity"/>
    <property type="evidence" value="ECO:0007669"/>
    <property type="project" value="UniProtKB-EC"/>
</dbReference>
<protein>
    <submittedName>
        <fullName evidence="9">Kojibiose phosphorylase</fullName>
        <ecNumber evidence="9">2.4.1.230</ecNumber>
    </submittedName>
</protein>
<feature type="domain" description="Glycoside hydrolase family 65 central catalytic" evidence="6">
    <location>
        <begin position="333"/>
        <end position="705"/>
    </location>
</feature>
<evidence type="ECO:0000259" key="6">
    <source>
        <dbReference type="Pfam" id="PF03632"/>
    </source>
</evidence>
<feature type="binding site" evidence="5">
    <location>
        <begin position="617"/>
        <end position="618"/>
    </location>
    <ligand>
        <name>substrate</name>
    </ligand>
</feature>
<dbReference type="Gene3D" id="1.50.10.10">
    <property type="match status" value="1"/>
</dbReference>
<dbReference type="GO" id="GO:0005975">
    <property type="term" value="P:carbohydrate metabolic process"/>
    <property type="evidence" value="ECO:0007669"/>
    <property type="project" value="InterPro"/>
</dbReference>
<feature type="active site" description="Proton donor" evidence="4">
    <location>
        <position position="504"/>
    </location>
</feature>
<dbReference type="PANTHER" id="PTHR11051:SF8">
    <property type="entry name" value="PROTEIN-GLUCOSYLGALACTOSYLHYDROXYLYSINE GLUCOSIDASE"/>
    <property type="match status" value="1"/>
</dbReference>
<keyword evidence="10" id="KW-1185">Reference proteome</keyword>
<evidence type="ECO:0000256" key="2">
    <source>
        <dbReference type="ARBA" id="ARBA00022676"/>
    </source>
</evidence>
<dbReference type="STRING" id="517417.Cpar_0865"/>
<keyword evidence="3 9" id="KW-0808">Transferase</keyword>
<evidence type="ECO:0000256" key="3">
    <source>
        <dbReference type="ARBA" id="ARBA00022679"/>
    </source>
</evidence>
<dbReference type="InterPro" id="IPR008928">
    <property type="entry name" value="6-hairpin_glycosidase_sf"/>
</dbReference>
<sequence length="791" mass="91347">MTGQASSGVERLVAETDALFELSSKEWLLRKKGFRKGSKSIQINETLLTVGNGYLNIRGSLEELPPGHCGGMYLSGIYDKSEADVEELVKCPMWTDVSVWYEDEKFCLSCSRALEHEQVLDMKKGILHRRTTFKNSHGKILTLETSRLVFMHDAHRGYMRVRITPVNFSGQIRVLSGLNGEVFNRGFFPHEQYKHLQLEKIERGRNFMYLEMKTRERGIRIAEAASWKMMNGQERRRRWEPRIYGEKFTSEITIDASQGESYTFEKLAVVMTNRDVPVDRANNMIREAICNLRCYVRTGAPVEIKRHIDVWRNLWSRADVRIEGDDAAQQALRYNIYQLLINGPSKPGPIGAKFLSSEGYMGHVFWDTEIFILPFYIHNFPSMARNILMYRCNTLPGAIRNAEKSGYDGARFAWESATTGEDVTPRFASKLEKTIRLIYTGAEEDHIVSDVIYGVERYFRVTGDESFLLHCGLEMVFLTARFWASRVTKVGEHYEIHKVIGPDEFHEHVNNNAYTNWLVKWHLRLATMLFRHVGKTAPEALRELAGKISLADDEPEHWLDISRRLKFTQDPETGLVEQFDGYFDLKDYVIGHPDRFGHPVLPPGVNYRNIGRTRLIKQADVLLMMLLFPHCFSVEEKKVNYDFYEPRTAHKSSLSHCTYAMMGLAVSERANAYRYFMKTALFDLENLHNNTELGIHAASVGGSWQAVIHGFAGLTLKSDRIVLTPWLPKKWKRLSFRVRWRERDVHLDITHSEVSIRIDAVSDVTLPCTLYGQNYKIRTNKPYTLQYCPSK</sequence>
<dbReference type="OrthoDB" id="9758855at2"/>
<evidence type="ECO:0000259" key="8">
    <source>
        <dbReference type="Pfam" id="PF03636"/>
    </source>
</evidence>
<feature type="domain" description="Glycoside hydrolase family 65 N-terminal" evidence="8">
    <location>
        <begin position="41"/>
        <end position="274"/>
    </location>
</feature>
<comment type="similarity">
    <text evidence="1">Belongs to the glycosyl hydrolase 65 family.</text>
</comment>
<gene>
    <name evidence="9" type="ordered locus">Cpar_0865</name>
</gene>
<keyword evidence="2 9" id="KW-0328">Glycosyltransferase</keyword>
<dbReference type="InterPro" id="IPR005194">
    <property type="entry name" value="Glyco_hydro_65_C"/>
</dbReference>
<dbReference type="Gene3D" id="2.60.420.10">
    <property type="entry name" value="Maltose phosphorylase, domain 3"/>
    <property type="match status" value="1"/>
</dbReference>
<dbReference type="AlphaFoldDB" id="B3QMX5"/>
<dbReference type="EC" id="2.4.1.230" evidence="9"/>
<evidence type="ECO:0000256" key="5">
    <source>
        <dbReference type="PIRSR" id="PIRSR036289-51"/>
    </source>
</evidence>
<organism evidence="9 10">
    <name type="scientific">Chlorobaculum parvum (strain DSM 263 / NCIMB 8327)</name>
    <name type="common">Chlorobium vibrioforme subsp. thiosulfatophilum</name>
    <dbReference type="NCBI Taxonomy" id="517417"/>
    <lineage>
        <taxon>Bacteria</taxon>
        <taxon>Pseudomonadati</taxon>
        <taxon>Chlorobiota</taxon>
        <taxon>Chlorobiia</taxon>
        <taxon>Chlorobiales</taxon>
        <taxon>Chlorobiaceae</taxon>
        <taxon>Chlorobaculum</taxon>
    </lineage>
</organism>
<dbReference type="InterPro" id="IPR037018">
    <property type="entry name" value="GH65_N"/>
</dbReference>
<proteinExistence type="inferred from homology"/>
<evidence type="ECO:0000313" key="10">
    <source>
        <dbReference type="Proteomes" id="UP000008811"/>
    </source>
</evidence>
<dbReference type="CAZy" id="GH65">
    <property type="family name" value="Glycoside Hydrolase Family 65"/>
</dbReference>
<dbReference type="InterPro" id="IPR005196">
    <property type="entry name" value="Glyco_hydro_65_N"/>
</dbReference>
<feature type="domain" description="Glycoside hydrolase family 65 C-terminal" evidence="7">
    <location>
        <begin position="717"/>
        <end position="775"/>
    </location>
</feature>
<feature type="binding site" evidence="5">
    <location>
        <begin position="366"/>
        <end position="367"/>
    </location>
    <ligand>
        <name>substrate</name>
    </ligand>
</feature>
<dbReference type="SUPFAM" id="SSF48208">
    <property type="entry name" value="Six-hairpin glycosidases"/>
    <property type="match status" value="1"/>
</dbReference>
<dbReference type="InterPro" id="IPR012341">
    <property type="entry name" value="6hp_glycosidase-like_sf"/>
</dbReference>
<dbReference type="Pfam" id="PF03633">
    <property type="entry name" value="Glyco_hydro_65C"/>
    <property type="match status" value="1"/>
</dbReference>
<dbReference type="GO" id="GO:0030246">
    <property type="term" value="F:carbohydrate binding"/>
    <property type="evidence" value="ECO:0007669"/>
    <property type="project" value="InterPro"/>
</dbReference>
<evidence type="ECO:0000256" key="4">
    <source>
        <dbReference type="PIRSR" id="PIRSR036289-50"/>
    </source>
</evidence>
<dbReference type="KEGG" id="cpc:Cpar_0865"/>
<dbReference type="HOGENOM" id="CLU_006285_2_1_10"/>
<dbReference type="Proteomes" id="UP000008811">
    <property type="component" value="Chromosome"/>
</dbReference>
<dbReference type="Pfam" id="PF03632">
    <property type="entry name" value="Glyco_hydro_65m"/>
    <property type="match status" value="1"/>
</dbReference>
<evidence type="ECO:0000256" key="1">
    <source>
        <dbReference type="ARBA" id="ARBA00006768"/>
    </source>
</evidence>
<dbReference type="SUPFAM" id="SSF74650">
    <property type="entry name" value="Galactose mutarotase-like"/>
    <property type="match status" value="1"/>
</dbReference>
<dbReference type="Pfam" id="PF03636">
    <property type="entry name" value="Glyco_hydro_65N"/>
    <property type="match status" value="1"/>
</dbReference>
<accession>B3QMX5</accession>
<dbReference type="eggNOG" id="COG1554">
    <property type="taxonomic scope" value="Bacteria"/>
</dbReference>
<evidence type="ECO:0000313" key="9">
    <source>
        <dbReference type="EMBL" id="ACF11278.1"/>
    </source>
</evidence>
<dbReference type="PANTHER" id="PTHR11051">
    <property type="entry name" value="GLYCOSYL HYDROLASE-RELATED"/>
    <property type="match status" value="1"/>
</dbReference>
<evidence type="ECO:0000259" key="7">
    <source>
        <dbReference type="Pfam" id="PF03633"/>
    </source>
</evidence>
<dbReference type="InterPro" id="IPR011013">
    <property type="entry name" value="Gal_mutarotase_sf_dom"/>
</dbReference>
<reference evidence="9" key="1">
    <citation type="submission" date="2008-06" db="EMBL/GenBank/DDBJ databases">
        <title>Complete sequence of Chlorobaculum parvum NCIB 8327.</title>
        <authorList>
            <consortium name="US DOE Joint Genome Institute"/>
            <person name="Lucas S."/>
            <person name="Copeland A."/>
            <person name="Lapidus A."/>
            <person name="Glavina del Rio T."/>
            <person name="Dalin E."/>
            <person name="Tice H."/>
            <person name="Bruce D."/>
            <person name="Goodwin L."/>
            <person name="Pitluck S."/>
            <person name="Schmutz J."/>
            <person name="Larimer F."/>
            <person name="Land M."/>
            <person name="Hauser L."/>
            <person name="Kyrpides N."/>
            <person name="Mikhailova N."/>
            <person name="Zhao F."/>
            <person name="Li T."/>
            <person name="Liu Z."/>
            <person name="Overmann J."/>
            <person name="Bryant D.A."/>
            <person name="Richardson P."/>
        </authorList>
    </citation>
    <scope>NUCLEOTIDE SEQUENCE [LARGE SCALE GENOMIC DNA]</scope>
    <source>
        <strain evidence="9">NCIB 8327</strain>
    </source>
</reference>
<dbReference type="PIRSF" id="PIRSF036289">
    <property type="entry name" value="Glycosyl_hydrolase_malt_phosph"/>
    <property type="match status" value="1"/>
</dbReference>
<dbReference type="InterPro" id="IPR017045">
    <property type="entry name" value="Malt_Pase/Glycosyl_Hdrlase"/>
</dbReference>
<dbReference type="GO" id="GO:0004553">
    <property type="term" value="F:hydrolase activity, hydrolyzing O-glycosyl compounds"/>
    <property type="evidence" value="ECO:0007669"/>
    <property type="project" value="TreeGrafter"/>
</dbReference>
<dbReference type="RefSeq" id="WP_012502111.1">
    <property type="nucleotide sequence ID" value="NC_011027.1"/>
</dbReference>
<dbReference type="InterPro" id="IPR005195">
    <property type="entry name" value="Glyco_hydro_65_M"/>
</dbReference>